<evidence type="ECO:0000313" key="3">
    <source>
        <dbReference type="Proteomes" id="UP000001882"/>
    </source>
</evidence>
<accession>D1YZU5</accession>
<dbReference type="RefSeq" id="WP_012900644.1">
    <property type="nucleotide sequence ID" value="NC_013665.1"/>
</dbReference>
<feature type="compositionally biased region" description="Low complexity" evidence="1">
    <location>
        <begin position="35"/>
        <end position="56"/>
    </location>
</feature>
<gene>
    <name evidence="2" type="ordered locus">MCP_1895</name>
</gene>
<sequence length="95" mass="9607">MKLISVLMFVLLVVSAMTLGCIGSPAPTPTPTPTPTATSTPTPTPAPTVTVAPVTSDIYMPQETTNGRTYPSATVPPSNRTPGSGGLITGELGPQ</sequence>
<evidence type="ECO:0000256" key="1">
    <source>
        <dbReference type="SAM" id="MobiDB-lite"/>
    </source>
</evidence>
<feature type="compositionally biased region" description="Polar residues" evidence="1">
    <location>
        <begin position="62"/>
        <end position="82"/>
    </location>
</feature>
<proteinExistence type="predicted"/>
<evidence type="ECO:0000313" key="2">
    <source>
        <dbReference type="EMBL" id="BAI61967.1"/>
    </source>
</evidence>
<protein>
    <submittedName>
        <fullName evidence="2">Uncharacterized protein</fullName>
    </submittedName>
</protein>
<dbReference type="AlphaFoldDB" id="D1YZU5"/>
<dbReference type="KEGG" id="mpd:MCP_1895"/>
<dbReference type="InParanoid" id="D1YZU5"/>
<keyword evidence="3" id="KW-1185">Reference proteome</keyword>
<organism evidence="2 3">
    <name type="scientific">Methanocella paludicola (strain DSM 17711 / JCM 13418 / NBRC 101707 / SANAE)</name>
    <dbReference type="NCBI Taxonomy" id="304371"/>
    <lineage>
        <taxon>Archaea</taxon>
        <taxon>Methanobacteriati</taxon>
        <taxon>Methanobacteriota</taxon>
        <taxon>Stenosarchaea group</taxon>
        <taxon>Methanomicrobia</taxon>
        <taxon>Methanocellales</taxon>
        <taxon>Methanocellaceae</taxon>
        <taxon>Methanocella</taxon>
    </lineage>
</organism>
<reference evidence="3" key="3">
    <citation type="journal article" date="2011" name="PLoS ONE">
        <title>Genome sequence of a mesophilic hydrogenotrophic methanogen Methanocella paludicola, the first cultivated representative of the order Methanocellales.</title>
        <authorList>
            <person name="Sakai S."/>
            <person name="Takaki Y."/>
            <person name="Shimamura S."/>
            <person name="Sekine M."/>
            <person name="Tajima T."/>
            <person name="Kosugi H."/>
            <person name="Ichikawa N."/>
            <person name="Tasumi E."/>
            <person name="Hiraki A.T."/>
            <person name="Shimizu A."/>
            <person name="Kato Y."/>
            <person name="Nishiko R."/>
            <person name="Mori K."/>
            <person name="Fujita N."/>
            <person name="Imachi H."/>
            <person name="Takai K."/>
        </authorList>
    </citation>
    <scope>NUCLEOTIDE SEQUENCE [LARGE SCALE GENOMIC DNA]</scope>
    <source>
        <strain evidence="3">DSM 17711 / JCM 13418 / NBRC 101707 / SANAE</strain>
    </source>
</reference>
<dbReference type="STRING" id="304371.MCP_1895"/>
<dbReference type="PROSITE" id="PS51257">
    <property type="entry name" value="PROKAR_LIPOPROTEIN"/>
    <property type="match status" value="1"/>
</dbReference>
<dbReference type="EMBL" id="AP011532">
    <property type="protein sequence ID" value="BAI61967.1"/>
    <property type="molecule type" value="Genomic_DNA"/>
</dbReference>
<dbReference type="Proteomes" id="UP000001882">
    <property type="component" value="Chromosome"/>
</dbReference>
<reference evidence="2 3" key="1">
    <citation type="journal article" date="2007" name="Appl. Environ. Microbiol.">
        <title>Isolation of key methanogens for global methane emission from rice paddy fields: a novel isolate affiliated with the clone cluster rice cluster I.</title>
        <authorList>
            <person name="Sakai S."/>
            <person name="Imachi H."/>
            <person name="Sekiguchi Y."/>
            <person name="Ohashi A."/>
            <person name="Harada H."/>
            <person name="Kamagata Y."/>
        </authorList>
    </citation>
    <scope>NUCLEOTIDE SEQUENCE [LARGE SCALE GENOMIC DNA]</scope>
    <source>
        <strain evidence="3">DSM 17711 / JCM 13418 / NBRC 101707 / SANAE</strain>
    </source>
</reference>
<reference evidence="2 3" key="2">
    <citation type="journal article" date="2008" name="Int. J. Syst. Evol. Microbiol.">
        <title>Methanocella paludicola gen. nov., sp. nov., a methane-producing archaeon, the first isolate of the lineage 'Rice Cluster I', and proposal of the new archaeal order Methanocellales ord. nov.</title>
        <authorList>
            <person name="Sakai S."/>
            <person name="Imachi H."/>
            <person name="Hanada S."/>
            <person name="Ohashi A."/>
            <person name="Harada H."/>
            <person name="Kamagata Y."/>
        </authorList>
    </citation>
    <scope>NUCLEOTIDE SEQUENCE [LARGE SCALE GENOMIC DNA]</scope>
    <source>
        <strain evidence="3">DSM 17711 / JCM 13418 / NBRC 101707 / SANAE</strain>
    </source>
</reference>
<dbReference type="GeneID" id="8682677"/>
<feature type="region of interest" description="Disordered" evidence="1">
    <location>
        <begin position="22"/>
        <end position="95"/>
    </location>
</feature>
<name>D1YZU5_METPS</name>